<accession>A0AAW9NJI5</accession>
<dbReference type="GO" id="GO:0005506">
    <property type="term" value="F:iron ion binding"/>
    <property type="evidence" value="ECO:0007669"/>
    <property type="project" value="InterPro"/>
</dbReference>
<evidence type="ECO:0000256" key="6">
    <source>
        <dbReference type="PIRSR" id="PIRSR000025-1"/>
    </source>
</evidence>
<dbReference type="GO" id="GO:0009055">
    <property type="term" value="F:electron transfer activity"/>
    <property type="evidence" value="ECO:0007669"/>
    <property type="project" value="InterPro"/>
</dbReference>
<keyword evidence="12" id="KW-1185">Reference proteome</keyword>
<keyword evidence="2 6" id="KW-0349">Heme</keyword>
<evidence type="ECO:0000256" key="3">
    <source>
        <dbReference type="ARBA" id="ARBA00022723"/>
    </source>
</evidence>
<dbReference type="InterPro" id="IPR051811">
    <property type="entry name" value="Cytochrome_c550/c551-like"/>
</dbReference>
<organism evidence="11 12">
    <name type="scientific">Metasolibacillus meyeri</name>
    <dbReference type="NCBI Taxonomy" id="1071052"/>
    <lineage>
        <taxon>Bacteria</taxon>
        <taxon>Bacillati</taxon>
        <taxon>Bacillota</taxon>
        <taxon>Bacilli</taxon>
        <taxon>Bacillales</taxon>
        <taxon>Caryophanaceae</taxon>
        <taxon>Metasolibacillus</taxon>
    </lineage>
</organism>
<dbReference type="EMBL" id="JARSFG010000007">
    <property type="protein sequence ID" value="MEC1177887.1"/>
    <property type="molecule type" value="Genomic_DNA"/>
</dbReference>
<keyword evidence="3 7" id="KW-0479">Metal-binding</keyword>
<dbReference type="AlphaFoldDB" id="A0AAW9NJI5"/>
<evidence type="ECO:0000313" key="11">
    <source>
        <dbReference type="EMBL" id="MEC1177887.1"/>
    </source>
</evidence>
<reference evidence="11 12" key="1">
    <citation type="submission" date="2023-03" db="EMBL/GenBank/DDBJ databases">
        <title>Bacillus Genome Sequencing.</title>
        <authorList>
            <person name="Dunlap C."/>
        </authorList>
    </citation>
    <scope>NUCLEOTIDE SEQUENCE [LARGE SCALE GENOMIC DNA]</scope>
    <source>
        <strain evidence="11 12">B-59205</strain>
    </source>
</reference>
<protein>
    <submittedName>
        <fullName evidence="11">Cytochrome c</fullName>
    </submittedName>
</protein>
<keyword evidence="9" id="KW-0732">Signal</keyword>
<comment type="PTM">
    <text evidence="6">Binds 1 heme c group covalently per subunit.</text>
</comment>
<evidence type="ECO:0000256" key="8">
    <source>
        <dbReference type="SAM" id="MobiDB-lite"/>
    </source>
</evidence>
<evidence type="ECO:0000256" key="1">
    <source>
        <dbReference type="ARBA" id="ARBA00022448"/>
    </source>
</evidence>
<keyword evidence="1" id="KW-0813">Transport</keyword>
<proteinExistence type="predicted"/>
<evidence type="ECO:0000256" key="2">
    <source>
        <dbReference type="ARBA" id="ARBA00022617"/>
    </source>
</evidence>
<keyword evidence="4" id="KW-0249">Electron transport</keyword>
<dbReference type="SUPFAM" id="SSF46626">
    <property type="entry name" value="Cytochrome c"/>
    <property type="match status" value="1"/>
</dbReference>
<feature type="chain" id="PRO_5043331495" evidence="9">
    <location>
        <begin position="21"/>
        <end position="111"/>
    </location>
</feature>
<evidence type="ECO:0000259" key="10">
    <source>
        <dbReference type="PROSITE" id="PS51007"/>
    </source>
</evidence>
<feature type="signal peptide" evidence="9">
    <location>
        <begin position="1"/>
        <end position="20"/>
    </location>
</feature>
<dbReference type="GO" id="GO:0020037">
    <property type="term" value="F:heme binding"/>
    <property type="evidence" value="ECO:0007669"/>
    <property type="project" value="InterPro"/>
</dbReference>
<evidence type="ECO:0000256" key="5">
    <source>
        <dbReference type="ARBA" id="ARBA00023004"/>
    </source>
</evidence>
<sequence length="111" mass="11229">MAKRFMHVLLAGGLTVFGLAACGGEKAKEEEPTPSNEQSGDTVAAGESVAKSNCIGCHGGDLTGGMGPSLHGLALSKDEIVDILKNGKGSMPAGTAKGNEEVVADYILTLK</sequence>
<keyword evidence="5 7" id="KW-0408">Iron</keyword>
<dbReference type="Pfam" id="PF13442">
    <property type="entry name" value="Cytochrome_CBB3"/>
    <property type="match status" value="1"/>
</dbReference>
<feature type="domain" description="Cytochrome c" evidence="10">
    <location>
        <begin position="41"/>
        <end position="111"/>
    </location>
</feature>
<evidence type="ECO:0000256" key="9">
    <source>
        <dbReference type="SAM" id="SignalP"/>
    </source>
</evidence>
<comment type="caution">
    <text evidence="11">The sequence shown here is derived from an EMBL/GenBank/DDBJ whole genome shotgun (WGS) entry which is preliminary data.</text>
</comment>
<dbReference type="Proteomes" id="UP001344888">
    <property type="component" value="Unassembled WGS sequence"/>
</dbReference>
<evidence type="ECO:0000256" key="7">
    <source>
        <dbReference type="PIRSR" id="PIRSR000025-2"/>
    </source>
</evidence>
<feature type="binding site" description="covalent" evidence="6">
    <location>
        <position position="57"/>
    </location>
    <ligand>
        <name>heme c</name>
        <dbReference type="ChEBI" id="CHEBI:61717"/>
    </ligand>
</feature>
<feature type="binding site" description="covalent" evidence="6">
    <location>
        <position position="54"/>
    </location>
    <ligand>
        <name>heme c</name>
        <dbReference type="ChEBI" id="CHEBI:61717"/>
    </ligand>
</feature>
<feature type="binding site" description="axial binding residue" evidence="7">
    <location>
        <position position="91"/>
    </location>
    <ligand>
        <name>heme c</name>
        <dbReference type="ChEBI" id="CHEBI:61717"/>
    </ligand>
    <ligandPart>
        <name>Fe</name>
        <dbReference type="ChEBI" id="CHEBI:18248"/>
    </ligandPart>
</feature>
<dbReference type="PIRSF" id="PIRSF000025">
    <property type="entry name" value="Cytc_Bsub_c550"/>
    <property type="match status" value="1"/>
</dbReference>
<dbReference type="RefSeq" id="WP_326122377.1">
    <property type="nucleotide sequence ID" value="NZ_JARSFG010000007.1"/>
</dbReference>
<dbReference type="PROSITE" id="PS51007">
    <property type="entry name" value="CYTC"/>
    <property type="match status" value="1"/>
</dbReference>
<dbReference type="Gene3D" id="1.10.760.10">
    <property type="entry name" value="Cytochrome c-like domain"/>
    <property type="match status" value="1"/>
</dbReference>
<dbReference type="InterPro" id="IPR009056">
    <property type="entry name" value="Cyt_c-like_dom"/>
</dbReference>
<dbReference type="PROSITE" id="PS51257">
    <property type="entry name" value="PROKAR_LIPOPROTEIN"/>
    <property type="match status" value="1"/>
</dbReference>
<name>A0AAW9NJI5_9BACL</name>
<dbReference type="PANTHER" id="PTHR37823:SF4">
    <property type="entry name" value="MENAQUINOL-CYTOCHROME C REDUCTASE CYTOCHROME B_C SUBUNIT"/>
    <property type="match status" value="1"/>
</dbReference>
<gene>
    <name evidence="11" type="ORF">P9B03_05275</name>
</gene>
<dbReference type="PANTHER" id="PTHR37823">
    <property type="entry name" value="CYTOCHROME C-553-LIKE"/>
    <property type="match status" value="1"/>
</dbReference>
<dbReference type="GO" id="GO:0016020">
    <property type="term" value="C:membrane"/>
    <property type="evidence" value="ECO:0007669"/>
    <property type="project" value="InterPro"/>
</dbReference>
<evidence type="ECO:0000256" key="4">
    <source>
        <dbReference type="ARBA" id="ARBA00022982"/>
    </source>
</evidence>
<feature type="region of interest" description="Disordered" evidence="8">
    <location>
        <begin position="25"/>
        <end position="45"/>
    </location>
</feature>
<evidence type="ECO:0000313" key="12">
    <source>
        <dbReference type="Proteomes" id="UP001344888"/>
    </source>
</evidence>
<feature type="binding site" description="axial binding residue" evidence="7">
    <location>
        <position position="58"/>
    </location>
    <ligand>
        <name>heme c</name>
        <dbReference type="ChEBI" id="CHEBI:61717"/>
    </ligand>
    <ligandPart>
        <name>Fe</name>
        <dbReference type="ChEBI" id="CHEBI:18248"/>
    </ligandPart>
</feature>
<dbReference type="InterPro" id="IPR036909">
    <property type="entry name" value="Cyt_c-like_dom_sf"/>
</dbReference>
<dbReference type="InterPro" id="IPR012218">
    <property type="entry name" value="Cyt_c_BACSU-c550-type"/>
</dbReference>